<sequence>MRRLNVFPLSRKKRPLFMTPSPFLFLPFFALSKKNVFRCYVFSWPFMASSPFLS</sequence>
<keyword evidence="2" id="KW-1185">Reference proteome</keyword>
<dbReference type="AlphaFoldDB" id="A0A1X2I2L0"/>
<comment type="caution">
    <text evidence="1">The sequence shown here is derived from an EMBL/GenBank/DDBJ whole genome shotgun (WGS) entry which is preliminary data.</text>
</comment>
<reference evidence="1 2" key="1">
    <citation type="submission" date="2016-07" db="EMBL/GenBank/DDBJ databases">
        <title>Pervasive Adenine N6-methylation of Active Genes in Fungi.</title>
        <authorList>
            <consortium name="DOE Joint Genome Institute"/>
            <person name="Mondo S.J."/>
            <person name="Dannebaum R.O."/>
            <person name="Kuo R.C."/>
            <person name="Labutti K."/>
            <person name="Haridas S."/>
            <person name="Kuo A."/>
            <person name="Salamov A."/>
            <person name="Ahrendt S.R."/>
            <person name="Lipzen A."/>
            <person name="Sullivan W."/>
            <person name="Andreopoulos W.B."/>
            <person name="Clum A."/>
            <person name="Lindquist E."/>
            <person name="Daum C."/>
            <person name="Ramamoorthy G.K."/>
            <person name="Gryganskyi A."/>
            <person name="Culley D."/>
            <person name="Magnuson J.K."/>
            <person name="James T.Y."/>
            <person name="O'Malley M.A."/>
            <person name="Stajich J.E."/>
            <person name="Spatafora J.W."/>
            <person name="Visel A."/>
            <person name="Grigoriev I.V."/>
        </authorList>
    </citation>
    <scope>NUCLEOTIDE SEQUENCE [LARGE SCALE GENOMIC DNA]</scope>
    <source>
        <strain evidence="1 2">NRRL 1336</strain>
    </source>
</reference>
<dbReference type="Proteomes" id="UP000193560">
    <property type="component" value="Unassembled WGS sequence"/>
</dbReference>
<dbReference type="EMBL" id="MCGE01000032">
    <property type="protein sequence ID" value="ORZ08114.1"/>
    <property type="molecule type" value="Genomic_DNA"/>
</dbReference>
<gene>
    <name evidence="1" type="ORF">BCR42DRAFT_425250</name>
</gene>
<evidence type="ECO:0000313" key="1">
    <source>
        <dbReference type="EMBL" id="ORZ08114.1"/>
    </source>
</evidence>
<organism evidence="1 2">
    <name type="scientific">Absidia repens</name>
    <dbReference type="NCBI Taxonomy" id="90262"/>
    <lineage>
        <taxon>Eukaryota</taxon>
        <taxon>Fungi</taxon>
        <taxon>Fungi incertae sedis</taxon>
        <taxon>Mucoromycota</taxon>
        <taxon>Mucoromycotina</taxon>
        <taxon>Mucoromycetes</taxon>
        <taxon>Mucorales</taxon>
        <taxon>Cunninghamellaceae</taxon>
        <taxon>Absidia</taxon>
    </lineage>
</organism>
<name>A0A1X2I2L0_9FUNG</name>
<protein>
    <submittedName>
        <fullName evidence="1">Uncharacterized protein</fullName>
    </submittedName>
</protein>
<proteinExistence type="predicted"/>
<evidence type="ECO:0000313" key="2">
    <source>
        <dbReference type="Proteomes" id="UP000193560"/>
    </source>
</evidence>
<accession>A0A1X2I2L0</accession>